<sequence length="116" mass="12425">LVASFLAILSSLSCSAQPTIDYGGTTLVGTSYQGSGVDFFGGIPFAQPPLGDLRLRRPVAKFELDEPEFNATVSGPICLQPVNASVDNLDEKSEDCLTLDIYKPSNVEGPIPVMFW</sequence>
<dbReference type="InterPro" id="IPR019819">
    <property type="entry name" value="Carboxylesterase_B_CS"/>
</dbReference>
<dbReference type="GO" id="GO:0016787">
    <property type="term" value="F:hydrolase activity"/>
    <property type="evidence" value="ECO:0007669"/>
    <property type="project" value="UniProtKB-KW"/>
</dbReference>
<evidence type="ECO:0000313" key="3">
    <source>
        <dbReference type="EMBL" id="KIY67264.1"/>
    </source>
</evidence>
<dbReference type="SUPFAM" id="SSF53474">
    <property type="entry name" value="alpha/beta-Hydrolases"/>
    <property type="match status" value="1"/>
</dbReference>
<evidence type="ECO:0000259" key="2">
    <source>
        <dbReference type="Pfam" id="PF00135"/>
    </source>
</evidence>
<dbReference type="Pfam" id="PF00135">
    <property type="entry name" value="COesterase"/>
    <property type="match status" value="1"/>
</dbReference>
<feature type="chain" id="PRO_5002317029" evidence="1">
    <location>
        <begin position="17"/>
        <end position="116"/>
    </location>
</feature>
<gene>
    <name evidence="3" type="ORF">CYLTODRAFT_316991</name>
</gene>
<dbReference type="EMBL" id="KN880530">
    <property type="protein sequence ID" value="KIY67264.1"/>
    <property type="molecule type" value="Genomic_DNA"/>
</dbReference>
<feature type="non-terminal residue" evidence="3">
    <location>
        <position position="116"/>
    </location>
</feature>
<keyword evidence="3" id="KW-0378">Hydrolase</keyword>
<reference evidence="3 4" key="1">
    <citation type="journal article" date="2015" name="Fungal Genet. Biol.">
        <title>Evolution of novel wood decay mechanisms in Agaricales revealed by the genome sequences of Fistulina hepatica and Cylindrobasidium torrendii.</title>
        <authorList>
            <person name="Floudas D."/>
            <person name="Held B.W."/>
            <person name="Riley R."/>
            <person name="Nagy L.G."/>
            <person name="Koehler G."/>
            <person name="Ransdell A.S."/>
            <person name="Younus H."/>
            <person name="Chow J."/>
            <person name="Chiniquy J."/>
            <person name="Lipzen A."/>
            <person name="Tritt A."/>
            <person name="Sun H."/>
            <person name="Haridas S."/>
            <person name="LaButti K."/>
            <person name="Ohm R.A."/>
            <person name="Kues U."/>
            <person name="Blanchette R.A."/>
            <person name="Grigoriev I.V."/>
            <person name="Minto R.E."/>
            <person name="Hibbett D.S."/>
        </authorList>
    </citation>
    <scope>NUCLEOTIDE SEQUENCE [LARGE SCALE GENOMIC DNA]</scope>
    <source>
        <strain evidence="3 4">FP15055 ss-10</strain>
    </source>
</reference>
<dbReference type="Proteomes" id="UP000054007">
    <property type="component" value="Unassembled WGS sequence"/>
</dbReference>
<feature type="signal peptide" evidence="1">
    <location>
        <begin position="1"/>
        <end position="16"/>
    </location>
</feature>
<keyword evidence="4" id="KW-1185">Reference proteome</keyword>
<feature type="domain" description="Carboxylesterase type B" evidence="2">
    <location>
        <begin position="26"/>
        <end position="116"/>
    </location>
</feature>
<dbReference type="PANTHER" id="PTHR11559">
    <property type="entry name" value="CARBOXYLESTERASE"/>
    <property type="match status" value="1"/>
</dbReference>
<dbReference type="Gene3D" id="3.40.50.1820">
    <property type="entry name" value="alpha/beta hydrolase"/>
    <property type="match status" value="1"/>
</dbReference>
<dbReference type="InterPro" id="IPR050309">
    <property type="entry name" value="Type-B_Carboxylest/Lipase"/>
</dbReference>
<dbReference type="InterPro" id="IPR029058">
    <property type="entry name" value="AB_hydrolase_fold"/>
</dbReference>
<evidence type="ECO:0000313" key="4">
    <source>
        <dbReference type="Proteomes" id="UP000054007"/>
    </source>
</evidence>
<protein>
    <submittedName>
        <fullName evidence="3">Alpha/beta-hydrolase</fullName>
    </submittedName>
</protein>
<evidence type="ECO:0000256" key="1">
    <source>
        <dbReference type="SAM" id="SignalP"/>
    </source>
</evidence>
<dbReference type="OrthoDB" id="408631at2759"/>
<organism evidence="3 4">
    <name type="scientific">Cylindrobasidium torrendii FP15055 ss-10</name>
    <dbReference type="NCBI Taxonomy" id="1314674"/>
    <lineage>
        <taxon>Eukaryota</taxon>
        <taxon>Fungi</taxon>
        <taxon>Dikarya</taxon>
        <taxon>Basidiomycota</taxon>
        <taxon>Agaricomycotina</taxon>
        <taxon>Agaricomycetes</taxon>
        <taxon>Agaricomycetidae</taxon>
        <taxon>Agaricales</taxon>
        <taxon>Marasmiineae</taxon>
        <taxon>Physalacriaceae</taxon>
        <taxon>Cylindrobasidium</taxon>
    </lineage>
</organism>
<accession>A0A0D7BAU2</accession>
<dbReference type="PROSITE" id="PS00941">
    <property type="entry name" value="CARBOXYLESTERASE_B_2"/>
    <property type="match status" value="1"/>
</dbReference>
<dbReference type="AlphaFoldDB" id="A0A0D7BAU2"/>
<keyword evidence="1" id="KW-0732">Signal</keyword>
<dbReference type="STRING" id="1314674.A0A0D7BAU2"/>
<name>A0A0D7BAU2_9AGAR</name>
<feature type="non-terminal residue" evidence="3">
    <location>
        <position position="1"/>
    </location>
</feature>
<dbReference type="InterPro" id="IPR002018">
    <property type="entry name" value="CarbesteraseB"/>
</dbReference>
<proteinExistence type="predicted"/>